<dbReference type="SUPFAM" id="SSF50978">
    <property type="entry name" value="WD40 repeat-like"/>
    <property type="match status" value="1"/>
</dbReference>
<keyword evidence="1" id="KW-0677">Repeat</keyword>
<reference evidence="5 6" key="1">
    <citation type="submission" date="2018-02" db="EMBL/GenBank/DDBJ databases">
        <title>The genomes of Aspergillus section Nigri reveals drivers in fungal speciation.</title>
        <authorList>
            <consortium name="DOE Joint Genome Institute"/>
            <person name="Vesth T.C."/>
            <person name="Nybo J."/>
            <person name="Theobald S."/>
            <person name="Brandl J."/>
            <person name="Frisvad J.C."/>
            <person name="Nielsen K.F."/>
            <person name="Lyhne E.K."/>
            <person name="Kogle M.E."/>
            <person name="Kuo A."/>
            <person name="Riley R."/>
            <person name="Clum A."/>
            <person name="Nolan M."/>
            <person name="Lipzen A."/>
            <person name="Salamov A."/>
            <person name="Henrissat B."/>
            <person name="Wiebenga A."/>
            <person name="De vries R.P."/>
            <person name="Grigoriev I.V."/>
            <person name="Mortensen U.H."/>
            <person name="Andersen M.R."/>
            <person name="Baker S.E."/>
        </authorList>
    </citation>
    <scope>NUCLEOTIDE SEQUENCE [LARGE SCALE GENOMIC DNA]</scope>
    <source>
        <strain evidence="5 6">CBS 707.79</strain>
    </source>
</reference>
<dbReference type="SUPFAM" id="SSF52540">
    <property type="entry name" value="P-loop containing nucleoside triphosphate hydrolases"/>
    <property type="match status" value="1"/>
</dbReference>
<keyword evidence="2" id="KW-0853">WD repeat</keyword>
<dbReference type="PANTHER" id="PTHR19879:SF9">
    <property type="entry name" value="TRANSCRIPTION INITIATION FACTOR TFIID SUBUNIT 5"/>
    <property type="match status" value="1"/>
</dbReference>
<dbReference type="PANTHER" id="PTHR19879">
    <property type="entry name" value="TRANSCRIPTION INITIATION FACTOR TFIID"/>
    <property type="match status" value="1"/>
</dbReference>
<dbReference type="VEuPathDB" id="FungiDB:BO71DRAFT_488614"/>
<dbReference type="SMART" id="SM00320">
    <property type="entry name" value="WD40"/>
    <property type="match status" value="6"/>
</dbReference>
<dbReference type="InterPro" id="IPR011047">
    <property type="entry name" value="Quinoprotein_ADH-like_sf"/>
</dbReference>
<dbReference type="Pfam" id="PF24883">
    <property type="entry name" value="NPHP3_N"/>
    <property type="match status" value="1"/>
</dbReference>
<evidence type="ECO:0000259" key="4">
    <source>
        <dbReference type="Pfam" id="PF24883"/>
    </source>
</evidence>
<organism evidence="5 6">
    <name type="scientific">Aspergillus ellipticus CBS 707.79</name>
    <dbReference type="NCBI Taxonomy" id="1448320"/>
    <lineage>
        <taxon>Eukaryota</taxon>
        <taxon>Fungi</taxon>
        <taxon>Dikarya</taxon>
        <taxon>Ascomycota</taxon>
        <taxon>Pezizomycotina</taxon>
        <taxon>Eurotiomycetes</taxon>
        <taxon>Eurotiomycetidae</taxon>
        <taxon>Eurotiales</taxon>
        <taxon>Aspergillaceae</taxon>
        <taxon>Aspergillus</taxon>
        <taxon>Aspergillus subgen. Circumdati</taxon>
    </lineage>
</organism>
<protein>
    <submittedName>
        <fullName evidence="5">WD40 repeat-like protein</fullName>
    </submittedName>
</protein>
<accession>A0A319CVI5</accession>
<dbReference type="AlphaFoldDB" id="A0A319CVI5"/>
<dbReference type="Proteomes" id="UP000247810">
    <property type="component" value="Unassembled WGS sequence"/>
</dbReference>
<keyword evidence="6" id="KW-1185">Reference proteome</keyword>
<sequence length="1050" mass="118232">MAPEPSPEVPTERSPLLQTDSPPDHNYPANDTPNLPTGSHRFLLPLILVSVVAADFGNYLSYAPQIAIFESIICRRLGADSHGLGVGTGCKSRSFRGRGESSIIATFDFEPLISLMGQYLQTAQNDRALQSALFETSEFLTEILARYTVVEKARYRHHGHTVENIKKNIVTIYSKILQYVIEMNCILHITTTERIWNSVSTVVTQRLSKLQAHIKKDETLKAWISLDDSIRQSQRTEELLARIDEELLLAQKIDQDSQLAKIPVAAKALYNAWDDQYKKPCLEGTRVQILEHVVNWVDESDGKPLFWLNGMAGTGKSTISRTLAKLFDDRSILGASFFFKKGESDCETAKKFVSTIVQQLMGLLPALKSDIQSVIEQNPLIFDKTLEEQFEKLFLHPLGNLGHSQHLRLVPVLDAFDECQNGVDIQQILRLFTKAPNTNTLDFRFFITGRPESAVRGGFEGLKDSQYQEEFFKNPREQKLLVCGSDNRMMRLWKVDETGSVKQLQTPPTSADVLAAISRAEFSPDNQLLALGWGEGTIQLWHVNDKGLDTSTPYFTYNENISNPDGITGISFSPNGHRMATSSKQNTIQIWDLTGTDPLLLQRMPHYRHHIGCLRFLHNDRQLILNIEVDEIRIFDIGESGLNGLDYIKNIETVTSRFVISSIHSQGYPTTILDPTESISKMDNICSLFDGGSPKIGILDLSQERSKFLPTTLIDGSLHFSSCVTFSHDSRRLAFGYDSGNVALWDILKAGSDISHLSLQETQLSSEKIWNPSISPDGLRLVCRLDVNGSKERKMQLWDIHGRNGDIIKKLEPCGSKFSSWAFSPDGQRLACTSFNDVNDPSITIWCLSQNTIMCEFQQHTGPFTSVPVCFSSDYQNLLIWQWGFGGIELEIWDGSRCNMLLSIHSEYDIIQATFSPSDRYLVTNTYDNKIRVWNPLEVTQLQEFDVSSPVQLLRFSRNGTDILTERGAFKIDGSSSGNDEFSMIPKELSSLLAVVDDWIAWIVTGSRRRLWLPPEYRGKWDSHGKLLYISASGRLLTFVPGDDEVSLIS</sequence>
<feature type="domain" description="Nephrocystin 3-like N-terminal" evidence="4">
    <location>
        <begin position="289"/>
        <end position="450"/>
    </location>
</feature>
<dbReference type="InterPro" id="IPR015943">
    <property type="entry name" value="WD40/YVTN_repeat-like_dom_sf"/>
</dbReference>
<evidence type="ECO:0000256" key="1">
    <source>
        <dbReference type="ARBA" id="ARBA00022737"/>
    </source>
</evidence>
<dbReference type="OrthoDB" id="674604at2759"/>
<dbReference type="PROSITE" id="PS50294">
    <property type="entry name" value="WD_REPEATS_REGION"/>
    <property type="match status" value="1"/>
</dbReference>
<name>A0A319CVI5_9EURO</name>
<dbReference type="PROSITE" id="PS50082">
    <property type="entry name" value="WD_REPEATS_2"/>
    <property type="match status" value="2"/>
</dbReference>
<dbReference type="Pfam" id="PF00400">
    <property type="entry name" value="WD40"/>
    <property type="match status" value="2"/>
</dbReference>
<evidence type="ECO:0000313" key="5">
    <source>
        <dbReference type="EMBL" id="PYH88619.1"/>
    </source>
</evidence>
<dbReference type="STRING" id="1448320.A0A319CVI5"/>
<dbReference type="InterPro" id="IPR036322">
    <property type="entry name" value="WD40_repeat_dom_sf"/>
</dbReference>
<dbReference type="Gene3D" id="3.40.50.300">
    <property type="entry name" value="P-loop containing nucleotide triphosphate hydrolases"/>
    <property type="match status" value="1"/>
</dbReference>
<evidence type="ECO:0000256" key="3">
    <source>
        <dbReference type="SAM" id="MobiDB-lite"/>
    </source>
</evidence>
<dbReference type="InterPro" id="IPR027417">
    <property type="entry name" value="P-loop_NTPase"/>
</dbReference>
<dbReference type="EMBL" id="KZ826077">
    <property type="protein sequence ID" value="PYH88619.1"/>
    <property type="molecule type" value="Genomic_DNA"/>
</dbReference>
<evidence type="ECO:0000313" key="6">
    <source>
        <dbReference type="Proteomes" id="UP000247810"/>
    </source>
</evidence>
<dbReference type="InterPro" id="IPR056884">
    <property type="entry name" value="NPHP3-like_N"/>
</dbReference>
<proteinExistence type="predicted"/>
<dbReference type="SUPFAM" id="SSF50998">
    <property type="entry name" value="Quinoprotein alcohol dehydrogenase-like"/>
    <property type="match status" value="1"/>
</dbReference>
<dbReference type="InterPro" id="IPR001680">
    <property type="entry name" value="WD40_rpt"/>
</dbReference>
<feature type="repeat" description="WD" evidence="2">
    <location>
        <begin position="560"/>
        <end position="601"/>
    </location>
</feature>
<evidence type="ECO:0000256" key="2">
    <source>
        <dbReference type="PROSITE-ProRule" id="PRU00221"/>
    </source>
</evidence>
<dbReference type="Gene3D" id="2.130.10.10">
    <property type="entry name" value="YVTN repeat-like/Quinoprotein amine dehydrogenase"/>
    <property type="match status" value="2"/>
</dbReference>
<feature type="region of interest" description="Disordered" evidence="3">
    <location>
        <begin position="1"/>
        <end position="34"/>
    </location>
</feature>
<gene>
    <name evidence="5" type="ORF">BO71DRAFT_488614</name>
</gene>
<feature type="repeat" description="WD" evidence="2">
    <location>
        <begin position="910"/>
        <end position="935"/>
    </location>
</feature>